<name>L9ZZI8_9EURY</name>
<feature type="compositionally biased region" description="Acidic residues" evidence="1">
    <location>
        <begin position="40"/>
        <end position="52"/>
    </location>
</feature>
<accession>L9ZZI8</accession>
<proteinExistence type="predicted"/>
<keyword evidence="3" id="KW-1185">Reference proteome</keyword>
<feature type="compositionally biased region" description="Basic and acidic residues" evidence="1">
    <location>
        <begin position="199"/>
        <end position="211"/>
    </location>
</feature>
<feature type="region of interest" description="Disordered" evidence="1">
    <location>
        <begin position="185"/>
        <end position="211"/>
    </location>
</feature>
<comment type="caution">
    <text evidence="2">The sequence shown here is derived from an EMBL/GenBank/DDBJ whole genome shotgun (WGS) entry which is preliminary data.</text>
</comment>
<evidence type="ECO:0000313" key="2">
    <source>
        <dbReference type="EMBL" id="ELY91486.1"/>
    </source>
</evidence>
<dbReference type="Proteomes" id="UP000011648">
    <property type="component" value="Unassembled WGS sequence"/>
</dbReference>
<dbReference type="AlphaFoldDB" id="L9ZZI8"/>
<sequence>MFNALLELLKLIFGGTDNDSGNDNEQPEPDEPDTQPTPEPEPEPEPAPEPELEPLGLLEDSSAQKGQTRHSGVRIRTKQALEGLECRLSDRTSGVTMAYLKTVPGEIIESQPITDRTVRFTSSLESDSGYQVVCAAGGNVYERGRRIVDYPVKSEALDATHGIYSSGGSQSRKYRYNFAEIQPLTDSPRDAPVAGVSEGEPKPDYHSQKLRETTRAERCHIVRTGDGDGDALQVNYPEGETDGINERVYLENAVGYEPEVAHARYELYVPDDWEVWNDGINGGTKLPGWANQAEGGASGGHHNQGAAWSCRMNTPCQGGTYDGS</sequence>
<dbReference type="Gene3D" id="2.60.120.200">
    <property type="match status" value="1"/>
</dbReference>
<evidence type="ECO:0000313" key="3">
    <source>
        <dbReference type="Proteomes" id="UP000011648"/>
    </source>
</evidence>
<feature type="compositionally biased region" description="Acidic residues" evidence="1">
    <location>
        <begin position="20"/>
        <end position="33"/>
    </location>
</feature>
<feature type="non-terminal residue" evidence="2">
    <location>
        <position position="324"/>
    </location>
</feature>
<feature type="region of interest" description="Disordered" evidence="1">
    <location>
        <begin position="14"/>
        <end position="76"/>
    </location>
</feature>
<protein>
    <submittedName>
        <fullName evidence="2">Uncharacterized protein</fullName>
    </submittedName>
</protein>
<dbReference type="EMBL" id="AOIL01000037">
    <property type="protein sequence ID" value="ELY91486.1"/>
    <property type="molecule type" value="Genomic_DNA"/>
</dbReference>
<organism evidence="2 3">
    <name type="scientific">Natrialba taiwanensis DSM 12281</name>
    <dbReference type="NCBI Taxonomy" id="1230458"/>
    <lineage>
        <taxon>Archaea</taxon>
        <taxon>Methanobacteriati</taxon>
        <taxon>Methanobacteriota</taxon>
        <taxon>Stenosarchaea group</taxon>
        <taxon>Halobacteria</taxon>
        <taxon>Halobacteriales</taxon>
        <taxon>Natrialbaceae</taxon>
        <taxon>Natrialba</taxon>
    </lineage>
</organism>
<gene>
    <name evidence="2" type="ORF">C484_10676</name>
</gene>
<evidence type="ECO:0000256" key="1">
    <source>
        <dbReference type="SAM" id="MobiDB-lite"/>
    </source>
</evidence>
<reference evidence="2 3" key="1">
    <citation type="journal article" date="2014" name="PLoS Genet.">
        <title>Phylogenetically driven sequencing of extremely halophilic archaea reveals strategies for static and dynamic osmo-response.</title>
        <authorList>
            <person name="Becker E.A."/>
            <person name="Seitzer P.M."/>
            <person name="Tritt A."/>
            <person name="Larsen D."/>
            <person name="Krusor M."/>
            <person name="Yao A.I."/>
            <person name="Wu D."/>
            <person name="Madern D."/>
            <person name="Eisen J.A."/>
            <person name="Darling A.E."/>
            <person name="Facciotti M.T."/>
        </authorList>
    </citation>
    <scope>NUCLEOTIDE SEQUENCE [LARGE SCALE GENOMIC DNA]</scope>
    <source>
        <strain evidence="2 3">DSM 12281</strain>
    </source>
</reference>
<feature type="compositionally biased region" description="Basic residues" evidence="1">
    <location>
        <begin position="67"/>
        <end position="76"/>
    </location>
</feature>